<dbReference type="Pfam" id="PF02469">
    <property type="entry name" value="Fasciclin"/>
    <property type="match status" value="2"/>
</dbReference>
<dbReference type="PROSITE" id="PS51257">
    <property type="entry name" value="PROKAR_LIPOPROTEIN"/>
    <property type="match status" value="1"/>
</dbReference>
<dbReference type="PANTHER" id="PTHR10900">
    <property type="entry name" value="PERIOSTIN-RELATED"/>
    <property type="match status" value="1"/>
</dbReference>
<keyword evidence="3" id="KW-0449">Lipoprotein</keyword>
<feature type="domain" description="FAS1" evidence="2">
    <location>
        <begin position="185"/>
        <end position="327"/>
    </location>
</feature>
<dbReference type="GO" id="GO:0030198">
    <property type="term" value="P:extracellular matrix organization"/>
    <property type="evidence" value="ECO:0007669"/>
    <property type="project" value="TreeGrafter"/>
</dbReference>
<dbReference type="GO" id="GO:0005615">
    <property type="term" value="C:extracellular space"/>
    <property type="evidence" value="ECO:0007669"/>
    <property type="project" value="TreeGrafter"/>
</dbReference>
<dbReference type="GO" id="GO:0050839">
    <property type="term" value="F:cell adhesion molecule binding"/>
    <property type="evidence" value="ECO:0007669"/>
    <property type="project" value="TreeGrafter"/>
</dbReference>
<dbReference type="OrthoDB" id="9800666at2"/>
<dbReference type="STRING" id="207949.RED65_03760"/>
<dbReference type="GO" id="GO:0007155">
    <property type="term" value="P:cell adhesion"/>
    <property type="evidence" value="ECO:0007669"/>
    <property type="project" value="TreeGrafter"/>
</dbReference>
<comment type="caution">
    <text evidence="3">The sequence shown here is derived from an EMBL/GenBank/DDBJ whole genome shotgun (WGS) entry which is preliminary data.</text>
</comment>
<evidence type="ECO:0000259" key="2">
    <source>
        <dbReference type="PROSITE" id="PS50213"/>
    </source>
</evidence>
<dbReference type="AlphaFoldDB" id="Q1N1C6"/>
<dbReference type="InterPro" id="IPR000782">
    <property type="entry name" value="FAS1_domain"/>
</dbReference>
<sequence length="336" mass="34391">MKKLLLPLTLVSSVILAGCGSDDDDSRTTVVDVAQGDDRFTTLVTAIETAGLAATLEGDGPFTVFAPTNEAFAEYLTDNGLEATDLLAADSLADILTYHVLPVEADSTAAASIAGSESANDQLVETVYGDDVLLSLSGSDLLVNDATVVQADVQADNGVIHAIDSVLEIPEKNALSDENKTITELVVALAGAQTGAEFTVLKDAVVAAGLDDDLGGEGPFTVFAPTDAAFADLLQNAQGGPYDDLNDLVNALGLEAVTDILLQHVVSAKVNSNVVVLADGVSLATLNDEQSITIGVSNGSVTADGSNVSVTDVYASNGIIHVIDTVITTDDNPSAQ</sequence>
<dbReference type="SUPFAM" id="SSF82153">
    <property type="entry name" value="FAS1 domain"/>
    <property type="match status" value="2"/>
</dbReference>
<dbReference type="EMBL" id="AAQH01000010">
    <property type="protein sequence ID" value="EAT12124.1"/>
    <property type="molecule type" value="Genomic_DNA"/>
</dbReference>
<dbReference type="InterPro" id="IPR050904">
    <property type="entry name" value="Adhesion/Biosynth-related"/>
</dbReference>
<dbReference type="HOGENOM" id="CLU_031281_1_1_6"/>
<reference evidence="3 4" key="1">
    <citation type="submission" date="2006-03" db="EMBL/GenBank/DDBJ databases">
        <authorList>
            <person name="Pinhassi J."/>
            <person name="Pedros-Alio C."/>
            <person name="Ferriera S."/>
            <person name="Johnson J."/>
            <person name="Kravitz S."/>
            <person name="Halpern A."/>
            <person name="Remington K."/>
            <person name="Beeson K."/>
            <person name="Tran B."/>
            <person name="Rogers Y.-H."/>
            <person name="Friedman R."/>
            <person name="Venter J.C."/>
        </authorList>
    </citation>
    <scope>NUCLEOTIDE SEQUENCE [LARGE SCALE GENOMIC DNA]</scope>
    <source>
        <strain evidence="3 4">RED65</strain>
    </source>
</reference>
<name>Q1N1C6_9GAMM</name>
<dbReference type="GO" id="GO:0031012">
    <property type="term" value="C:extracellular matrix"/>
    <property type="evidence" value="ECO:0007669"/>
    <property type="project" value="TreeGrafter"/>
</dbReference>
<evidence type="ECO:0000313" key="4">
    <source>
        <dbReference type="Proteomes" id="UP000004263"/>
    </source>
</evidence>
<organism evidence="3 4">
    <name type="scientific">Bermanella marisrubri</name>
    <dbReference type="NCBI Taxonomy" id="207949"/>
    <lineage>
        <taxon>Bacteria</taxon>
        <taxon>Pseudomonadati</taxon>
        <taxon>Pseudomonadota</taxon>
        <taxon>Gammaproteobacteria</taxon>
        <taxon>Oceanospirillales</taxon>
        <taxon>Oceanospirillaceae</taxon>
        <taxon>Bermanella</taxon>
    </lineage>
</organism>
<dbReference type="PANTHER" id="PTHR10900:SF77">
    <property type="entry name" value="FI19380P1"/>
    <property type="match status" value="1"/>
</dbReference>
<dbReference type="PROSITE" id="PS50213">
    <property type="entry name" value="FAS1"/>
    <property type="match status" value="2"/>
</dbReference>
<keyword evidence="4" id="KW-1185">Reference proteome</keyword>
<protein>
    <submittedName>
        <fullName evidence="3">Putative adhesion lipoprotein</fullName>
    </submittedName>
</protein>
<proteinExistence type="predicted"/>
<dbReference type="Proteomes" id="UP000004263">
    <property type="component" value="Unassembled WGS sequence"/>
</dbReference>
<feature type="signal peptide" evidence="1">
    <location>
        <begin position="1"/>
        <end position="17"/>
    </location>
</feature>
<dbReference type="InterPro" id="IPR036378">
    <property type="entry name" value="FAS1_dom_sf"/>
</dbReference>
<dbReference type="RefSeq" id="WP_007019084.1">
    <property type="nucleotide sequence ID" value="NZ_CH724120.1"/>
</dbReference>
<dbReference type="FunFam" id="2.30.180.10:FF:000032">
    <property type="entry name" value="Fasciclin domain-containing protein, putative"/>
    <property type="match status" value="2"/>
</dbReference>
<dbReference type="SMART" id="SM00554">
    <property type="entry name" value="FAS1"/>
    <property type="match status" value="2"/>
</dbReference>
<accession>Q1N1C6</accession>
<evidence type="ECO:0000256" key="1">
    <source>
        <dbReference type="SAM" id="SignalP"/>
    </source>
</evidence>
<keyword evidence="1" id="KW-0732">Signal</keyword>
<feature type="domain" description="FAS1" evidence="2">
    <location>
        <begin position="27"/>
        <end position="167"/>
    </location>
</feature>
<gene>
    <name evidence="3" type="ORF">RED65_03760</name>
</gene>
<feature type="chain" id="PRO_5004194502" evidence="1">
    <location>
        <begin position="18"/>
        <end position="336"/>
    </location>
</feature>
<dbReference type="Gene3D" id="2.30.180.10">
    <property type="entry name" value="FAS1 domain"/>
    <property type="match status" value="2"/>
</dbReference>
<evidence type="ECO:0000313" key="3">
    <source>
        <dbReference type="EMBL" id="EAT12124.1"/>
    </source>
</evidence>